<gene>
    <name evidence="1" type="ORF">DPEC_G00068380</name>
</gene>
<reference evidence="1" key="1">
    <citation type="submission" date="2021-05" db="EMBL/GenBank/DDBJ databases">
        <authorList>
            <person name="Pan Q."/>
            <person name="Jouanno E."/>
            <person name="Zahm M."/>
            <person name="Klopp C."/>
            <person name="Cabau C."/>
            <person name="Louis A."/>
            <person name="Berthelot C."/>
            <person name="Parey E."/>
            <person name="Roest Crollius H."/>
            <person name="Montfort J."/>
            <person name="Robinson-Rechavi M."/>
            <person name="Bouchez O."/>
            <person name="Lampietro C."/>
            <person name="Lopez Roques C."/>
            <person name="Donnadieu C."/>
            <person name="Postlethwait J."/>
            <person name="Bobe J."/>
            <person name="Dillon D."/>
            <person name="Chandos A."/>
            <person name="von Hippel F."/>
            <person name="Guiguen Y."/>
        </authorList>
    </citation>
    <scope>NUCLEOTIDE SEQUENCE</scope>
    <source>
        <strain evidence="1">YG-Jan2019</strain>
    </source>
</reference>
<evidence type="ECO:0000313" key="2">
    <source>
        <dbReference type="Proteomes" id="UP001157502"/>
    </source>
</evidence>
<protein>
    <submittedName>
        <fullName evidence="1">Uncharacterized protein</fullName>
    </submittedName>
</protein>
<sequence length="173" mass="18853">MSATLNDLTGTKAEERRSVPGTSVLRGDHMSNVQKAPGSYNKMHENEEHSTAQTEQYSTMGAPVKTQSLCIASRITRTKTTFEIARQPVCRRLSTPDVLTPTGATHSLWIQRTIAAHWEVFTPRDTTAAGPECNDTCLRNGRAVREGLTRRHASTQATATPSGATQDSTDRVG</sequence>
<keyword evidence="2" id="KW-1185">Reference proteome</keyword>
<organism evidence="1 2">
    <name type="scientific">Dallia pectoralis</name>
    <name type="common">Alaska blackfish</name>
    <dbReference type="NCBI Taxonomy" id="75939"/>
    <lineage>
        <taxon>Eukaryota</taxon>
        <taxon>Metazoa</taxon>
        <taxon>Chordata</taxon>
        <taxon>Craniata</taxon>
        <taxon>Vertebrata</taxon>
        <taxon>Euteleostomi</taxon>
        <taxon>Actinopterygii</taxon>
        <taxon>Neopterygii</taxon>
        <taxon>Teleostei</taxon>
        <taxon>Protacanthopterygii</taxon>
        <taxon>Esociformes</taxon>
        <taxon>Umbridae</taxon>
        <taxon>Dallia</taxon>
    </lineage>
</organism>
<comment type="caution">
    <text evidence="1">The sequence shown here is derived from an EMBL/GenBank/DDBJ whole genome shotgun (WGS) entry which is preliminary data.</text>
</comment>
<name>A0ACC2H1Q5_DALPE</name>
<dbReference type="EMBL" id="CM055733">
    <property type="protein sequence ID" value="KAJ8009841.1"/>
    <property type="molecule type" value="Genomic_DNA"/>
</dbReference>
<accession>A0ACC2H1Q5</accession>
<dbReference type="Proteomes" id="UP001157502">
    <property type="component" value="Chromosome 6"/>
</dbReference>
<evidence type="ECO:0000313" key="1">
    <source>
        <dbReference type="EMBL" id="KAJ8009841.1"/>
    </source>
</evidence>
<proteinExistence type="predicted"/>